<evidence type="ECO:0000256" key="1">
    <source>
        <dbReference type="ARBA" id="ARBA00022679"/>
    </source>
</evidence>
<accession>W6NEJ6</accession>
<proteinExistence type="predicted"/>
<evidence type="ECO:0000259" key="4">
    <source>
        <dbReference type="PROSITE" id="PS50206"/>
    </source>
</evidence>
<dbReference type="GO" id="GO:0004792">
    <property type="term" value="F:thiosulfate-cyanide sulfurtransferase activity"/>
    <property type="evidence" value="ECO:0007669"/>
    <property type="project" value="InterPro"/>
</dbReference>
<reference evidence="5" key="1">
    <citation type="submission" date="2013-03" db="EMBL/GenBank/DDBJ databases">
        <authorList>
            <person name="Aslett M."/>
        </authorList>
    </citation>
    <scope>NUCLEOTIDE SEQUENCE [LARGE SCALE GENOMIC DNA]</scope>
    <source>
        <strain evidence="5">ISE/inbred ISE</strain>
    </source>
</reference>
<dbReference type="SMART" id="SM00450">
    <property type="entry name" value="RHOD"/>
    <property type="match status" value="2"/>
</dbReference>
<feature type="domain" description="Rhodanese" evidence="4">
    <location>
        <begin position="32"/>
        <end position="170"/>
    </location>
</feature>
<dbReference type="OrthoDB" id="270167at2759"/>
<dbReference type="PANTHER" id="PTHR11364">
    <property type="entry name" value="THIOSULFATE SULFERTANSFERASE"/>
    <property type="match status" value="1"/>
</dbReference>
<dbReference type="Gene3D" id="3.40.250.10">
    <property type="entry name" value="Rhodanese-like domain"/>
    <property type="match status" value="2"/>
</dbReference>
<feature type="chain" id="PRO_5004878920" evidence="3">
    <location>
        <begin position="20"/>
        <end position="325"/>
    </location>
</feature>
<dbReference type="GO" id="GO:0005739">
    <property type="term" value="C:mitochondrion"/>
    <property type="evidence" value="ECO:0007669"/>
    <property type="project" value="TreeGrafter"/>
</dbReference>
<evidence type="ECO:0000256" key="2">
    <source>
        <dbReference type="ARBA" id="ARBA00022737"/>
    </source>
</evidence>
<dbReference type="InterPro" id="IPR045078">
    <property type="entry name" value="TST/MPST-like"/>
</dbReference>
<keyword evidence="2" id="KW-0677">Repeat</keyword>
<dbReference type="SUPFAM" id="SSF52821">
    <property type="entry name" value="Rhodanese/Cell cycle control phosphatase"/>
    <property type="match status" value="2"/>
</dbReference>
<dbReference type="InterPro" id="IPR001763">
    <property type="entry name" value="Rhodanese-like_dom"/>
</dbReference>
<gene>
    <name evidence="5" type="ORF">HCOI_00928200</name>
</gene>
<keyword evidence="3" id="KW-0732">Signal</keyword>
<keyword evidence="1" id="KW-0808">Transferase</keyword>
<dbReference type="CDD" id="cd01448">
    <property type="entry name" value="TST_Repeat_1"/>
    <property type="match status" value="1"/>
</dbReference>
<dbReference type="PROSITE" id="PS00380">
    <property type="entry name" value="RHODANESE_1"/>
    <property type="match status" value="1"/>
</dbReference>
<feature type="domain" description="Rhodanese" evidence="4">
    <location>
        <begin position="209"/>
        <end position="323"/>
    </location>
</feature>
<evidence type="ECO:0000313" key="5">
    <source>
        <dbReference type="EMBL" id="CDL94439.1"/>
    </source>
</evidence>
<dbReference type="InterPro" id="IPR001307">
    <property type="entry name" value="Thiosulphate_STrfase_CS"/>
</dbReference>
<comment type="caution">
    <text evidence="5">The sequence shown here is derived from an EMBL/GenBank/DDBJ whole genome shotgun (WGS) entry which is preliminary data.</text>
</comment>
<dbReference type="InterPro" id="IPR036873">
    <property type="entry name" value="Rhodanese-like_dom_sf"/>
</dbReference>
<sequence length="325" mass="36364">MAALFPILCVLANLPQIMSIFHTVTPEWLAQHMNSVVILDVTYDKRPKPNPEEFMKTRYGRFEEMMREKPPKAYVEEHIPGATLFNIDAAFYPSKYIRFDLYPPQVFEKYIRLLGVNNDDHVIVYGRGPFAGMMWPAKAWWALKVYGHGKVSVLDGGLDAWKKAGYPVTNQVVHRKPGNFTAKPLDDTYLVTFEELEKKNKNGKSLFDELNTINYLDARPSGQFHGTEPLEVPAPGATGAHLKGAKNVPLVNVISQNGLKSKEEISHALKRAGYRAALPVITACNTGVQAALLALVLEKVKIKARVYNGSMAEIGLRAPYLINQK</sequence>
<reference evidence="5" key="2">
    <citation type="submission" date="2013-05" db="EMBL/GenBank/DDBJ databases">
        <title>The genome and transcriptome of Haemonchus contortus: a key model parasite for drug and vaccine discovery.</title>
        <authorList>
            <person name="Laing R."/>
            <person name="Kikuchi T."/>
            <person name="Martinelli A."/>
            <person name="Tsai I.J."/>
            <person name="Beech R.N."/>
            <person name="Redman E."/>
            <person name="Holroyd N."/>
            <person name="Bartley D.J."/>
            <person name="Beasley H."/>
            <person name="Britton C."/>
            <person name="Curran D."/>
            <person name="Devaney E."/>
            <person name="Gilabert A."/>
            <person name="Jackson F."/>
            <person name="Hunt M."/>
            <person name="Johnston S."/>
            <person name="Kryukov I."/>
            <person name="Li K."/>
            <person name="Morrison A.A."/>
            <person name="Reid A.J."/>
            <person name="Sargison N."/>
            <person name="Saunders G."/>
            <person name="Wasmuth J.D."/>
            <person name="Wolstenholme A."/>
            <person name="Berriman M."/>
            <person name="Gilleard J.S."/>
            <person name="Cotton J.A."/>
        </authorList>
    </citation>
    <scope>NUCLEOTIDE SEQUENCE [LARGE SCALE GENOMIC DNA]</scope>
    <source>
        <strain evidence="5">ISE/inbred ISE</strain>
    </source>
</reference>
<feature type="signal peptide" evidence="3">
    <location>
        <begin position="1"/>
        <end position="19"/>
    </location>
</feature>
<dbReference type="AlphaFoldDB" id="W6NEJ6"/>
<organism evidence="5">
    <name type="scientific">Haemonchus contortus</name>
    <name type="common">Barber pole worm</name>
    <dbReference type="NCBI Taxonomy" id="6289"/>
    <lineage>
        <taxon>Eukaryota</taxon>
        <taxon>Metazoa</taxon>
        <taxon>Ecdysozoa</taxon>
        <taxon>Nematoda</taxon>
        <taxon>Chromadorea</taxon>
        <taxon>Rhabditida</taxon>
        <taxon>Rhabditina</taxon>
        <taxon>Rhabditomorpha</taxon>
        <taxon>Strongyloidea</taxon>
        <taxon>Trichostrongylidae</taxon>
        <taxon>Haemonchus</taxon>
    </lineage>
</organism>
<protein>
    <submittedName>
        <fullName evidence="5">Rhodanese domain containing protein</fullName>
    </submittedName>
</protein>
<dbReference type="PROSITE" id="PS50206">
    <property type="entry name" value="RHODANESE_3"/>
    <property type="match status" value="2"/>
</dbReference>
<dbReference type="EMBL" id="CAVP010058328">
    <property type="protein sequence ID" value="CDL94439.1"/>
    <property type="molecule type" value="Genomic_DNA"/>
</dbReference>
<name>W6NEJ6_HAECO</name>
<dbReference type="PANTHER" id="PTHR11364:SF7">
    <property type="entry name" value="THIOSULFATE SULFURTRANSFERASE MPST-1-RELATED"/>
    <property type="match status" value="1"/>
</dbReference>
<evidence type="ECO:0000256" key="3">
    <source>
        <dbReference type="SAM" id="SignalP"/>
    </source>
</evidence>
<dbReference type="Pfam" id="PF00581">
    <property type="entry name" value="Rhodanese"/>
    <property type="match status" value="2"/>
</dbReference>